<dbReference type="VEuPathDB" id="TrichDB:TRFO_12632"/>
<dbReference type="SUPFAM" id="SSF49899">
    <property type="entry name" value="Concanavalin A-like lectins/glucanases"/>
    <property type="match status" value="1"/>
</dbReference>
<evidence type="ECO:0000256" key="1">
    <source>
        <dbReference type="SAM" id="Phobius"/>
    </source>
</evidence>
<keyword evidence="5" id="KW-1185">Reference proteome</keyword>
<proteinExistence type="predicted"/>
<keyword evidence="1" id="KW-0812">Transmembrane</keyword>
<dbReference type="EMBL" id="MLAK01000035">
    <property type="protein sequence ID" value="OHT17116.1"/>
    <property type="molecule type" value="Genomic_DNA"/>
</dbReference>
<evidence type="ECO:0000259" key="3">
    <source>
        <dbReference type="Pfam" id="PF03388"/>
    </source>
</evidence>
<organism evidence="4 5">
    <name type="scientific">Tritrichomonas foetus</name>
    <dbReference type="NCBI Taxonomy" id="1144522"/>
    <lineage>
        <taxon>Eukaryota</taxon>
        <taxon>Metamonada</taxon>
        <taxon>Parabasalia</taxon>
        <taxon>Tritrichomonadida</taxon>
        <taxon>Tritrichomonadidae</taxon>
        <taxon>Tritrichomonas</taxon>
    </lineage>
</organism>
<dbReference type="Gene3D" id="2.60.120.200">
    <property type="match status" value="1"/>
</dbReference>
<comment type="caution">
    <text evidence="4">The sequence shown here is derived from an EMBL/GenBank/DDBJ whole genome shotgun (WGS) entry which is preliminary data.</text>
</comment>
<reference evidence="4" key="1">
    <citation type="submission" date="2016-10" db="EMBL/GenBank/DDBJ databases">
        <authorList>
            <person name="Benchimol M."/>
            <person name="Almeida L.G."/>
            <person name="Vasconcelos A.T."/>
            <person name="Perreira-Neves A."/>
            <person name="Rosa I.A."/>
            <person name="Tasca T."/>
            <person name="Bogo M.R."/>
            <person name="de Souza W."/>
        </authorList>
    </citation>
    <scope>NUCLEOTIDE SEQUENCE [LARGE SCALE GENOMIC DNA]</scope>
    <source>
        <strain evidence="4">K</strain>
    </source>
</reference>
<feature type="transmembrane region" description="Helical" evidence="1">
    <location>
        <begin position="395"/>
        <end position="413"/>
    </location>
</feature>
<keyword evidence="2" id="KW-0732">Signal</keyword>
<gene>
    <name evidence="4" type="ORF">TRFO_12632</name>
</gene>
<dbReference type="GeneID" id="94831454"/>
<feature type="chain" id="PRO_5012723907" description="L-type lectin-like domain-containing protein" evidence="2">
    <location>
        <begin position="17"/>
        <end position="420"/>
    </location>
</feature>
<dbReference type="InterPro" id="IPR005052">
    <property type="entry name" value="Lectin_leg"/>
</dbReference>
<feature type="domain" description="L-type lectin-like" evidence="3">
    <location>
        <begin position="34"/>
        <end position="142"/>
    </location>
</feature>
<accession>A0A1J4L548</accession>
<dbReference type="Proteomes" id="UP000179807">
    <property type="component" value="Unassembled WGS sequence"/>
</dbReference>
<dbReference type="InterPro" id="IPR013320">
    <property type="entry name" value="ConA-like_dom_sf"/>
</dbReference>
<feature type="signal peptide" evidence="2">
    <location>
        <begin position="1"/>
        <end position="16"/>
    </location>
</feature>
<keyword evidence="1" id="KW-0472">Membrane</keyword>
<dbReference type="OrthoDB" id="270293at2759"/>
<dbReference type="AlphaFoldDB" id="A0A1J4L548"/>
<dbReference type="RefSeq" id="XP_068370252.1">
    <property type="nucleotide sequence ID" value="XM_068496750.1"/>
</dbReference>
<evidence type="ECO:0000313" key="5">
    <source>
        <dbReference type="Proteomes" id="UP000179807"/>
    </source>
</evidence>
<sequence length="420" mass="48704">MFSFLLLYFILSKTESNQNEIRRFISRNPNFSGDWEYGGDAKISNIPQINLGLFLTNEQKTSSGYSWLTQRLPSEQWHAEIKLNFTLNYHSSKIGIWMTKDFGANGTIFGGPVTFHGVGLLFQYNGTSIVFEVRENDGHNDYLPEDFYPTFEVPFLLSSEIILYLNFSAPFLKIDAKINDENLTIFHERPRVKVRRHWFSITSQNNDDNFIGKPIFLNSVIFSGKKVPQTQKHIQTRKNKTLPMLSSLYEQVKLMAGSDNSEKHSKRKKNDIEAIEIIKCFDELSEFTSSLSSTDEVISAVNDHTVSFSEKWQRRSISIQKKTEELRNKIQQEMNETTHLVAEFQSDIKKDFEQLKNEVHDLESDLYFKVLEGYSLSKELGRTKKSVKKGGIPKFLMYTSLVEVVLMFVFMVLEIRQSRI</sequence>
<dbReference type="GO" id="GO:0016020">
    <property type="term" value="C:membrane"/>
    <property type="evidence" value="ECO:0007669"/>
    <property type="project" value="InterPro"/>
</dbReference>
<protein>
    <recommendedName>
        <fullName evidence="3">L-type lectin-like domain-containing protein</fullName>
    </recommendedName>
</protein>
<dbReference type="Pfam" id="PF03388">
    <property type="entry name" value="Lectin_leg-like"/>
    <property type="match status" value="1"/>
</dbReference>
<evidence type="ECO:0000313" key="4">
    <source>
        <dbReference type="EMBL" id="OHT17116.1"/>
    </source>
</evidence>
<evidence type="ECO:0000256" key="2">
    <source>
        <dbReference type="SAM" id="SignalP"/>
    </source>
</evidence>
<keyword evidence="1" id="KW-1133">Transmembrane helix</keyword>
<name>A0A1J4L548_9EUKA</name>